<evidence type="ECO:0000313" key="2">
    <source>
        <dbReference type="Proteomes" id="UP000265361"/>
    </source>
</evidence>
<dbReference type="GO" id="GO:0051276">
    <property type="term" value="P:chromosome organization"/>
    <property type="evidence" value="ECO:0007669"/>
    <property type="project" value="InterPro"/>
</dbReference>
<dbReference type="Proteomes" id="UP000265361">
    <property type="component" value="Unassembled WGS sequence"/>
</dbReference>
<sequence>VAGSADAQAAVASSAGPVAAASVVDAPDGVRRILAGVVFVDDLAQAVALVDGPDAPATAITSAGEVVSPHMLRGGSGATRSKLELVAAREAAATTLTGVRARIDDLQVDLAAG</sequence>
<gene>
    <name evidence="1" type="ORF">DZF97_18185</name>
</gene>
<feature type="non-terminal residue" evidence="1">
    <location>
        <position position="113"/>
    </location>
</feature>
<reference evidence="1 2" key="1">
    <citation type="submission" date="2018-08" db="EMBL/GenBank/DDBJ databases">
        <title>Genome Sequence of Clavibacter michiganensis Subspecies type strains, and the Atypical Peach-Colored Strains Isolated from Tomato.</title>
        <authorList>
            <person name="Osdaghi E."/>
            <person name="Portier P."/>
            <person name="Briand M."/>
            <person name="Jacques M.-A."/>
        </authorList>
    </citation>
    <scope>NUCLEOTIDE SEQUENCE [LARGE SCALE GENOMIC DNA]</scope>
    <source>
        <strain evidence="1 2">CFBP 7577</strain>
    </source>
</reference>
<dbReference type="GO" id="GO:0005694">
    <property type="term" value="C:chromosome"/>
    <property type="evidence" value="ECO:0007669"/>
    <property type="project" value="InterPro"/>
</dbReference>
<proteinExistence type="predicted"/>
<dbReference type="InterPro" id="IPR036277">
    <property type="entry name" value="SMC_hinge_sf"/>
</dbReference>
<dbReference type="GO" id="GO:0005524">
    <property type="term" value="F:ATP binding"/>
    <property type="evidence" value="ECO:0007669"/>
    <property type="project" value="InterPro"/>
</dbReference>
<comment type="caution">
    <text evidence="1">The sequence shown here is derived from an EMBL/GenBank/DDBJ whole genome shotgun (WGS) entry which is preliminary data.</text>
</comment>
<protein>
    <recommendedName>
        <fullName evidence="3">Chromosome segregation protein SMC</fullName>
    </recommendedName>
</protein>
<accession>A0A399NP67</accession>
<feature type="non-terminal residue" evidence="1">
    <location>
        <position position="1"/>
    </location>
</feature>
<dbReference type="SUPFAM" id="SSF75553">
    <property type="entry name" value="Smc hinge domain"/>
    <property type="match status" value="1"/>
</dbReference>
<organism evidence="1 2">
    <name type="scientific">Clavibacter nebraskensis</name>
    <dbReference type="NCBI Taxonomy" id="31963"/>
    <lineage>
        <taxon>Bacteria</taxon>
        <taxon>Bacillati</taxon>
        <taxon>Actinomycetota</taxon>
        <taxon>Actinomycetes</taxon>
        <taxon>Micrococcales</taxon>
        <taxon>Microbacteriaceae</taxon>
        <taxon>Clavibacter</taxon>
    </lineage>
</organism>
<name>A0A399NP67_9MICO</name>
<evidence type="ECO:0000313" key="1">
    <source>
        <dbReference type="EMBL" id="RII95950.1"/>
    </source>
</evidence>
<dbReference type="AlphaFoldDB" id="A0A399NP67"/>
<dbReference type="EMBL" id="QWED01001190">
    <property type="protein sequence ID" value="RII95950.1"/>
    <property type="molecule type" value="Genomic_DNA"/>
</dbReference>
<evidence type="ECO:0008006" key="3">
    <source>
        <dbReference type="Google" id="ProtNLM"/>
    </source>
</evidence>